<keyword evidence="3" id="KW-0645">Protease</keyword>
<sequence>MDSISSFIWGILINLFLFVIPVILYLKLKDKVNPLVYLKIRGNSKQGILIAIIVSSTFIILLITKNAITGFNSFHLNLGVLWISGLLAGFVEEIPFRGFILQKLWNHMKFWKANLLTTIIFVLSHMPVWINSNTDIIRSAINISMVSLALGYLFKEYKSLWIPIICHSVFNLCIWMGL</sequence>
<dbReference type="GO" id="GO:0004175">
    <property type="term" value="F:endopeptidase activity"/>
    <property type="evidence" value="ECO:0007669"/>
    <property type="project" value="UniProtKB-ARBA"/>
</dbReference>
<dbReference type="OrthoDB" id="9782250at2"/>
<proteinExistence type="predicted"/>
<dbReference type="InterPro" id="IPR003675">
    <property type="entry name" value="Rce1/LyrA-like_dom"/>
</dbReference>
<dbReference type="EMBL" id="LZZM01000099">
    <property type="protein sequence ID" value="OOM79586.1"/>
    <property type="molecule type" value="Genomic_DNA"/>
</dbReference>
<evidence type="ECO:0000313" key="3">
    <source>
        <dbReference type="EMBL" id="OOM79586.1"/>
    </source>
</evidence>
<feature type="transmembrane region" description="Helical" evidence="1">
    <location>
        <begin position="6"/>
        <end position="26"/>
    </location>
</feature>
<evidence type="ECO:0000313" key="4">
    <source>
        <dbReference type="Proteomes" id="UP000190890"/>
    </source>
</evidence>
<accession>A0A1S8TPE0</accession>
<dbReference type="Proteomes" id="UP000190890">
    <property type="component" value="Unassembled WGS sequence"/>
</dbReference>
<dbReference type="GO" id="GO:0006508">
    <property type="term" value="P:proteolysis"/>
    <property type="evidence" value="ECO:0007669"/>
    <property type="project" value="UniProtKB-KW"/>
</dbReference>
<dbReference type="RefSeq" id="WP_077846719.1">
    <property type="nucleotide sequence ID" value="NZ_LZZM01000099.1"/>
</dbReference>
<gene>
    <name evidence="3" type="ORF">CLPUN_15340</name>
</gene>
<feature type="transmembrane region" description="Helical" evidence="1">
    <location>
        <begin position="111"/>
        <end position="130"/>
    </location>
</feature>
<keyword evidence="3" id="KW-0378">Hydrolase</keyword>
<dbReference type="STRING" id="29367.CLPUN_15340"/>
<feature type="domain" description="CAAX prenyl protease 2/Lysostaphin resistance protein A-like" evidence="2">
    <location>
        <begin position="78"/>
        <end position="172"/>
    </location>
</feature>
<keyword evidence="1" id="KW-0472">Membrane</keyword>
<keyword evidence="1" id="KW-1133">Transmembrane helix</keyword>
<evidence type="ECO:0000256" key="1">
    <source>
        <dbReference type="SAM" id="Phobius"/>
    </source>
</evidence>
<protein>
    <submittedName>
        <fullName evidence="3">CAAX amino terminal protease self-immunity</fullName>
    </submittedName>
</protein>
<evidence type="ECO:0000259" key="2">
    <source>
        <dbReference type="Pfam" id="PF02517"/>
    </source>
</evidence>
<feature type="transmembrane region" description="Helical" evidence="1">
    <location>
        <begin position="74"/>
        <end position="91"/>
    </location>
</feature>
<keyword evidence="1" id="KW-0812">Transmembrane</keyword>
<name>A0A1S8TPE0_9CLOT</name>
<comment type="caution">
    <text evidence="3">The sequence shown here is derived from an EMBL/GenBank/DDBJ whole genome shotgun (WGS) entry which is preliminary data.</text>
</comment>
<reference evidence="3 4" key="1">
    <citation type="submission" date="2016-05" db="EMBL/GenBank/DDBJ databases">
        <title>Microbial solvent formation.</title>
        <authorList>
            <person name="Poehlein A."/>
            <person name="Montoya Solano J.D."/>
            <person name="Flitsch S."/>
            <person name="Krabben P."/>
            <person name="Duerre P."/>
            <person name="Daniel R."/>
        </authorList>
    </citation>
    <scope>NUCLEOTIDE SEQUENCE [LARGE SCALE GENOMIC DNA]</scope>
    <source>
        <strain evidence="3 4">DSM 2619</strain>
    </source>
</reference>
<dbReference type="AlphaFoldDB" id="A0A1S8TPE0"/>
<organism evidence="3 4">
    <name type="scientific">Clostridium puniceum</name>
    <dbReference type="NCBI Taxonomy" id="29367"/>
    <lineage>
        <taxon>Bacteria</taxon>
        <taxon>Bacillati</taxon>
        <taxon>Bacillota</taxon>
        <taxon>Clostridia</taxon>
        <taxon>Eubacteriales</taxon>
        <taxon>Clostridiaceae</taxon>
        <taxon>Clostridium</taxon>
    </lineage>
</organism>
<dbReference type="Pfam" id="PF02517">
    <property type="entry name" value="Rce1-like"/>
    <property type="match status" value="1"/>
</dbReference>
<keyword evidence="4" id="KW-1185">Reference proteome</keyword>
<dbReference type="GO" id="GO:0080120">
    <property type="term" value="P:CAAX-box protein maturation"/>
    <property type="evidence" value="ECO:0007669"/>
    <property type="project" value="UniProtKB-ARBA"/>
</dbReference>
<feature type="transmembrane region" description="Helical" evidence="1">
    <location>
        <begin position="47"/>
        <end position="68"/>
    </location>
</feature>
<feature type="transmembrane region" description="Helical" evidence="1">
    <location>
        <begin position="136"/>
        <end position="153"/>
    </location>
</feature>